<name>A0ABS8PKB6_9BACT</name>
<proteinExistence type="predicted"/>
<dbReference type="Gene3D" id="3.20.20.220">
    <property type="match status" value="1"/>
</dbReference>
<dbReference type="InterPro" id="IPR002872">
    <property type="entry name" value="Proline_DH_dom"/>
</dbReference>
<evidence type="ECO:0000256" key="1">
    <source>
        <dbReference type="ARBA" id="ARBA00023002"/>
    </source>
</evidence>
<dbReference type="InterPro" id="IPR015659">
    <property type="entry name" value="Proline_oxidase"/>
</dbReference>
<keyword evidence="1" id="KW-0560">Oxidoreductase</keyword>
<dbReference type="RefSeq" id="WP_231002347.1">
    <property type="nucleotide sequence ID" value="NZ_JAJNEC010000003.1"/>
</dbReference>
<dbReference type="PANTHER" id="PTHR13914:SF0">
    <property type="entry name" value="PROLINE DEHYDROGENASE 1, MITOCHONDRIAL"/>
    <property type="match status" value="1"/>
</dbReference>
<evidence type="ECO:0000313" key="3">
    <source>
        <dbReference type="EMBL" id="MCD2421441.1"/>
    </source>
</evidence>
<evidence type="ECO:0000313" key="4">
    <source>
        <dbReference type="Proteomes" id="UP001199816"/>
    </source>
</evidence>
<keyword evidence="4" id="KW-1185">Reference proteome</keyword>
<accession>A0ABS8PKB6</accession>
<dbReference type="Pfam" id="PF01619">
    <property type="entry name" value="Pro_dh"/>
    <property type="match status" value="1"/>
</dbReference>
<reference evidence="3 4" key="1">
    <citation type="submission" date="2021-11" db="EMBL/GenBank/DDBJ databases">
        <title>Genomic of Niabella pedocola.</title>
        <authorList>
            <person name="Wu T."/>
        </authorList>
    </citation>
    <scope>NUCLEOTIDE SEQUENCE [LARGE SCALE GENOMIC DNA]</scope>
    <source>
        <strain evidence="3 4">JCM 31011</strain>
    </source>
</reference>
<sequence length="411" mass="46727">MQEEKLPVSFDNTEFAFKYKSDSELKGARLLFSMMGQPALVKLGTRITPWAIKNKLPIKGLVRSTIFRQFVGGETLEETAKVAARLGQYQVQVILDYGVEGGEDSEKEYDHAADEFIRVIDYAATQSNIPFMSVKVTGFSRFSLLEKIDGLMTTASGTLIKRYLQVIEQLDTAEKEEWHRVRTRLLRICERAAEKKIGVLIDAEETWIQDPVDALTILMMDSFNKITPVIYNTVQLYRHDRLQFLKDCYEAAVERNFLLAVKLVRGAYMEKERARAAEKGYPSPIQPDKASSDRDYNAGVQFSLEHLDRIALVIATHNEKSNLDAVAWLQQYQVPFNHPHVHFSQLYGMSDNITFNLAAAGCSVSKYLPFGPIEDVVPYLMRRAQENTSVKGQTGRELGLIQAELQRRRKG</sequence>
<organism evidence="3 4">
    <name type="scientific">Niabella pedocola</name>
    <dbReference type="NCBI Taxonomy" id="1752077"/>
    <lineage>
        <taxon>Bacteria</taxon>
        <taxon>Pseudomonadati</taxon>
        <taxon>Bacteroidota</taxon>
        <taxon>Chitinophagia</taxon>
        <taxon>Chitinophagales</taxon>
        <taxon>Chitinophagaceae</taxon>
        <taxon>Niabella</taxon>
    </lineage>
</organism>
<dbReference type="SUPFAM" id="SSF51730">
    <property type="entry name" value="FAD-linked oxidoreductase"/>
    <property type="match status" value="1"/>
</dbReference>
<dbReference type="InterPro" id="IPR029041">
    <property type="entry name" value="FAD-linked_oxidoreductase-like"/>
</dbReference>
<comment type="caution">
    <text evidence="3">The sequence shown here is derived from an EMBL/GenBank/DDBJ whole genome shotgun (WGS) entry which is preliminary data.</text>
</comment>
<dbReference type="EMBL" id="JAJNEC010000003">
    <property type="protein sequence ID" value="MCD2421441.1"/>
    <property type="molecule type" value="Genomic_DNA"/>
</dbReference>
<dbReference type="Proteomes" id="UP001199816">
    <property type="component" value="Unassembled WGS sequence"/>
</dbReference>
<evidence type="ECO:0000259" key="2">
    <source>
        <dbReference type="Pfam" id="PF01619"/>
    </source>
</evidence>
<gene>
    <name evidence="3" type="ORF">LQ567_01620</name>
</gene>
<feature type="domain" description="Proline dehydrogenase" evidence="2">
    <location>
        <begin position="81"/>
        <end position="394"/>
    </location>
</feature>
<dbReference type="PANTHER" id="PTHR13914">
    <property type="entry name" value="PROLINE OXIDASE"/>
    <property type="match status" value="1"/>
</dbReference>
<protein>
    <submittedName>
        <fullName evidence="3">Proline dehydrogenase family protein</fullName>
    </submittedName>
</protein>